<reference evidence="2" key="1">
    <citation type="journal article" date="2016" name="Insect Biochem. Mol. Biol.">
        <title>Multifaceted biological insights from a draft genome sequence of the tobacco hornworm moth, Manduca sexta.</title>
        <authorList>
            <person name="Kanost M.R."/>
            <person name="Arrese E.L."/>
            <person name="Cao X."/>
            <person name="Chen Y.R."/>
            <person name="Chellapilla S."/>
            <person name="Goldsmith M.R."/>
            <person name="Grosse-Wilde E."/>
            <person name="Heckel D.G."/>
            <person name="Herndon N."/>
            <person name="Jiang H."/>
            <person name="Papanicolaou A."/>
            <person name="Qu J."/>
            <person name="Soulages J.L."/>
            <person name="Vogel H."/>
            <person name="Walters J."/>
            <person name="Waterhouse R.M."/>
            <person name="Ahn S.J."/>
            <person name="Almeida F.C."/>
            <person name="An C."/>
            <person name="Aqrawi P."/>
            <person name="Bretschneider A."/>
            <person name="Bryant W.B."/>
            <person name="Bucks S."/>
            <person name="Chao H."/>
            <person name="Chevignon G."/>
            <person name="Christen J.M."/>
            <person name="Clarke D.F."/>
            <person name="Dittmer N.T."/>
            <person name="Ferguson L.C.F."/>
            <person name="Garavelou S."/>
            <person name="Gordon K.H.J."/>
            <person name="Gunaratna R.T."/>
            <person name="Han Y."/>
            <person name="Hauser F."/>
            <person name="He Y."/>
            <person name="Heidel-Fischer H."/>
            <person name="Hirsh A."/>
            <person name="Hu Y."/>
            <person name="Jiang H."/>
            <person name="Kalra D."/>
            <person name="Klinner C."/>
            <person name="Konig C."/>
            <person name="Kovar C."/>
            <person name="Kroll A.R."/>
            <person name="Kuwar S.S."/>
            <person name="Lee S.L."/>
            <person name="Lehman R."/>
            <person name="Li K."/>
            <person name="Li Z."/>
            <person name="Liang H."/>
            <person name="Lovelace S."/>
            <person name="Lu Z."/>
            <person name="Mansfield J.H."/>
            <person name="McCulloch K.J."/>
            <person name="Mathew T."/>
            <person name="Morton B."/>
            <person name="Muzny D.M."/>
            <person name="Neunemann D."/>
            <person name="Ongeri F."/>
            <person name="Pauchet Y."/>
            <person name="Pu L.L."/>
            <person name="Pyrousis I."/>
            <person name="Rao X.J."/>
            <person name="Redding A."/>
            <person name="Roesel C."/>
            <person name="Sanchez-Gracia A."/>
            <person name="Schaack S."/>
            <person name="Shukla A."/>
            <person name="Tetreau G."/>
            <person name="Wang Y."/>
            <person name="Xiong G.H."/>
            <person name="Traut W."/>
            <person name="Walsh T.K."/>
            <person name="Worley K.C."/>
            <person name="Wu D."/>
            <person name="Wu W."/>
            <person name="Wu Y.Q."/>
            <person name="Zhang X."/>
            <person name="Zou Z."/>
            <person name="Zucker H."/>
            <person name="Briscoe A.D."/>
            <person name="Burmester T."/>
            <person name="Clem R.J."/>
            <person name="Feyereisen R."/>
            <person name="Grimmelikhuijzen C.J.P."/>
            <person name="Hamodrakas S.J."/>
            <person name="Hansson B.S."/>
            <person name="Huguet E."/>
            <person name="Jermiin L.S."/>
            <person name="Lan Q."/>
            <person name="Lehman H.K."/>
            <person name="Lorenzen M."/>
            <person name="Merzendorfer H."/>
            <person name="Michalopoulos I."/>
            <person name="Morton D.B."/>
            <person name="Muthukrishnan S."/>
            <person name="Oakeshott J.G."/>
            <person name="Palmer W."/>
            <person name="Park Y."/>
            <person name="Passarelli A.L."/>
            <person name="Rozas J."/>
            <person name="Schwartz L.M."/>
            <person name="Smith W."/>
            <person name="Southgate A."/>
            <person name="Vilcinskas A."/>
            <person name="Vogt R."/>
            <person name="Wang P."/>
            <person name="Werren J."/>
            <person name="Yu X.Q."/>
            <person name="Zhou J.J."/>
            <person name="Brown S.J."/>
            <person name="Scherer S.E."/>
            <person name="Richards S."/>
            <person name="Blissard G.W."/>
        </authorList>
    </citation>
    <scope>NUCLEOTIDE SEQUENCE</scope>
</reference>
<evidence type="ECO:0000313" key="2">
    <source>
        <dbReference type="EMBL" id="KAG6463796.1"/>
    </source>
</evidence>
<dbReference type="EMBL" id="JH669035">
    <property type="protein sequence ID" value="KAG6463795.1"/>
    <property type="molecule type" value="Genomic_DNA"/>
</dbReference>
<dbReference type="PANTHER" id="PTHR37162">
    <property type="entry name" value="HAT FAMILY DIMERISATION DOMAINCONTAINING PROTEIN-RELATED"/>
    <property type="match status" value="1"/>
</dbReference>
<dbReference type="EMBL" id="JH669035">
    <property type="protein sequence ID" value="KAG6463796.1"/>
    <property type="molecule type" value="Genomic_DNA"/>
</dbReference>
<accession>A0A921ZUP8</accession>
<reference evidence="2" key="2">
    <citation type="submission" date="2020-12" db="EMBL/GenBank/DDBJ databases">
        <authorList>
            <person name="Kanost M."/>
        </authorList>
    </citation>
    <scope>NUCLEOTIDE SEQUENCE</scope>
</reference>
<evidence type="ECO:0000256" key="1">
    <source>
        <dbReference type="SAM" id="Phobius"/>
    </source>
</evidence>
<keyword evidence="3" id="KW-1185">Reference proteome</keyword>
<sequence length="250" mass="28753">MHIFGRKLFTELATFVTGIVRGFPVLLFWRLMCAVVFPCMMMRKYERSYRPEWEQDPLLSSWISRAKEDPDVTICKACNCKLVTRLSSLKEHVSSQKHKKHMIGYSGQSSVKQFFKKSPLEEEVKKAELNFCAMLVEHNLPFRLMDHLSEIISKSFHDSEIAKLFCCKRTKAAAVTYNVLKPDLEAEMLVDLKSFKNIKTRTPIFSLVIDETTDVTTTSTLAVVTKYYSEKDLQVKTKFLTLVDLKGTSA</sequence>
<organism evidence="2 3">
    <name type="scientific">Manduca sexta</name>
    <name type="common">Tobacco hawkmoth</name>
    <name type="synonym">Tobacco hornworm</name>
    <dbReference type="NCBI Taxonomy" id="7130"/>
    <lineage>
        <taxon>Eukaryota</taxon>
        <taxon>Metazoa</taxon>
        <taxon>Ecdysozoa</taxon>
        <taxon>Arthropoda</taxon>
        <taxon>Hexapoda</taxon>
        <taxon>Insecta</taxon>
        <taxon>Pterygota</taxon>
        <taxon>Neoptera</taxon>
        <taxon>Endopterygota</taxon>
        <taxon>Lepidoptera</taxon>
        <taxon>Glossata</taxon>
        <taxon>Ditrysia</taxon>
        <taxon>Bombycoidea</taxon>
        <taxon>Sphingidae</taxon>
        <taxon>Sphinginae</taxon>
        <taxon>Sphingini</taxon>
        <taxon>Manduca</taxon>
    </lineage>
</organism>
<dbReference type="PANTHER" id="PTHR37162:SF1">
    <property type="entry name" value="BED-TYPE DOMAIN-CONTAINING PROTEIN"/>
    <property type="match status" value="1"/>
</dbReference>
<comment type="caution">
    <text evidence="2">The sequence shown here is derived from an EMBL/GenBank/DDBJ whole genome shotgun (WGS) entry which is preliminary data.</text>
</comment>
<dbReference type="AlphaFoldDB" id="A0A921ZUP8"/>
<keyword evidence="1" id="KW-1133">Transmembrane helix</keyword>
<evidence type="ECO:0000313" key="3">
    <source>
        <dbReference type="Proteomes" id="UP000791440"/>
    </source>
</evidence>
<dbReference type="Proteomes" id="UP000791440">
    <property type="component" value="Unassembled WGS sequence"/>
</dbReference>
<protein>
    <submittedName>
        <fullName evidence="2">Uncharacterized protein</fullName>
    </submittedName>
</protein>
<keyword evidence="1" id="KW-0812">Transmembrane</keyword>
<feature type="transmembrane region" description="Helical" evidence="1">
    <location>
        <begin position="12"/>
        <end position="37"/>
    </location>
</feature>
<name>A0A921ZUP8_MANSE</name>
<proteinExistence type="predicted"/>
<gene>
    <name evidence="2" type="ORF">O3G_MSEX014078</name>
</gene>
<keyword evidence="1" id="KW-0472">Membrane</keyword>